<dbReference type="EMBL" id="BX548175">
    <property type="protein sequence ID" value="CAE20926.1"/>
    <property type="molecule type" value="Genomic_DNA"/>
</dbReference>
<dbReference type="GO" id="GO:0004222">
    <property type="term" value="F:metalloendopeptidase activity"/>
    <property type="evidence" value="ECO:0007669"/>
    <property type="project" value="TreeGrafter"/>
</dbReference>
<dbReference type="eggNOG" id="COG0739">
    <property type="taxonomic scope" value="Bacteria"/>
</dbReference>
<dbReference type="PANTHER" id="PTHR21666">
    <property type="entry name" value="PEPTIDASE-RELATED"/>
    <property type="match status" value="1"/>
</dbReference>
<sequence length="335" mass="36429">MKPLLLLISSFAAPVLALGNLGSLPGYADSAVGEKVKISSTTSQQLIWIKVALPITIEELAGKLGLKATELSKLNKNSSDTELNKGSWVVLPRSVHGRLGRISYLDSDEALLHDPIKILDNSSNKTNRLNRQLDETKKKNNFYSFNGLNKNKNQVQVQTKISSNNILKKQCSIESPCNCPTCLVVESQVNPSDLFTSSNGMLRLGTIDSDSYIWPTKGVFTSGFGWRWGRMHQGIDIANLTGTPIVASKDGIVTHAGWMAGYGYLVEISHSDGASTRYAHNSKLLVRKGQLVPQGATISKMGSTGRSTGPHLHFEIRKKGGIAMNPRTLLPADMV</sequence>
<dbReference type="AlphaFoldDB" id="Q7V7J3"/>
<dbReference type="RefSeq" id="WP_011130129.1">
    <property type="nucleotide sequence ID" value="NC_005071.1"/>
</dbReference>
<dbReference type="HOGENOM" id="CLU_015589_0_0_3"/>
<dbReference type="Gene3D" id="2.70.70.10">
    <property type="entry name" value="Glucose Permease (Domain IIA)"/>
    <property type="match status" value="1"/>
</dbReference>
<dbReference type="InterPro" id="IPR011055">
    <property type="entry name" value="Dup_hybrid_motif"/>
</dbReference>
<dbReference type="SUPFAM" id="SSF51261">
    <property type="entry name" value="Duplicated hybrid motif"/>
    <property type="match status" value="1"/>
</dbReference>
<dbReference type="PANTHER" id="PTHR21666:SF270">
    <property type="entry name" value="MUREIN HYDROLASE ACTIVATOR ENVC"/>
    <property type="match status" value="1"/>
</dbReference>
<gene>
    <name evidence="3" type="ordered locus">PMT_0751</name>
</gene>
<accession>Q7V7J3</accession>
<dbReference type="KEGG" id="pmt:PMT_0751"/>
<proteinExistence type="predicted"/>
<feature type="domain" description="M23ase beta-sheet core" evidence="2">
    <location>
        <begin position="230"/>
        <end position="326"/>
    </location>
</feature>
<dbReference type="Proteomes" id="UP000001423">
    <property type="component" value="Chromosome"/>
</dbReference>
<dbReference type="InterPro" id="IPR050570">
    <property type="entry name" value="Cell_wall_metabolism_enzyme"/>
</dbReference>
<evidence type="ECO:0000313" key="3">
    <source>
        <dbReference type="EMBL" id="CAE20926.1"/>
    </source>
</evidence>
<keyword evidence="4" id="KW-1185">Reference proteome</keyword>
<dbReference type="OrthoDB" id="507840at2"/>
<keyword evidence="1" id="KW-0732">Signal</keyword>
<evidence type="ECO:0000259" key="2">
    <source>
        <dbReference type="Pfam" id="PF01551"/>
    </source>
</evidence>
<feature type="signal peptide" evidence="1">
    <location>
        <begin position="1"/>
        <end position="17"/>
    </location>
</feature>
<name>Q7V7J3_PROMM</name>
<evidence type="ECO:0000256" key="1">
    <source>
        <dbReference type="SAM" id="SignalP"/>
    </source>
</evidence>
<protein>
    <submittedName>
        <fullName evidence="3">Peptidase family M23/M37</fullName>
    </submittedName>
</protein>
<dbReference type="CDD" id="cd12797">
    <property type="entry name" value="M23_peptidase"/>
    <property type="match status" value="1"/>
</dbReference>
<dbReference type="InterPro" id="IPR016047">
    <property type="entry name" value="M23ase_b-sheet_dom"/>
</dbReference>
<dbReference type="Pfam" id="PF01551">
    <property type="entry name" value="Peptidase_M23"/>
    <property type="match status" value="1"/>
</dbReference>
<evidence type="ECO:0000313" key="4">
    <source>
        <dbReference type="Proteomes" id="UP000001423"/>
    </source>
</evidence>
<organism evidence="3 4">
    <name type="scientific">Prochlorococcus marinus (strain MIT 9313)</name>
    <dbReference type="NCBI Taxonomy" id="74547"/>
    <lineage>
        <taxon>Bacteria</taxon>
        <taxon>Bacillati</taxon>
        <taxon>Cyanobacteriota</taxon>
        <taxon>Cyanophyceae</taxon>
        <taxon>Synechococcales</taxon>
        <taxon>Prochlorococcaceae</taxon>
        <taxon>Prochlorococcus</taxon>
    </lineage>
</organism>
<reference evidence="3 4" key="1">
    <citation type="journal article" date="2003" name="Nature">
        <title>Genome divergence in two Prochlorococcus ecotypes reflects oceanic niche differentiation.</title>
        <authorList>
            <person name="Rocap G."/>
            <person name="Larimer F.W."/>
            <person name="Lamerdin J.E."/>
            <person name="Malfatti S."/>
            <person name="Chain P."/>
            <person name="Ahlgren N.A."/>
            <person name="Arellano A."/>
            <person name="Coleman M."/>
            <person name="Hauser L."/>
            <person name="Hess W.R."/>
            <person name="Johnson Z.I."/>
            <person name="Land M.L."/>
            <person name="Lindell D."/>
            <person name="Post A.F."/>
            <person name="Regala W."/>
            <person name="Shah M."/>
            <person name="Shaw S.L."/>
            <person name="Steglich C."/>
            <person name="Sullivan M.B."/>
            <person name="Ting C.S."/>
            <person name="Tolonen A."/>
            <person name="Webb E.A."/>
            <person name="Zinser E.R."/>
            <person name="Chisholm S.W."/>
        </authorList>
    </citation>
    <scope>NUCLEOTIDE SEQUENCE [LARGE SCALE GENOMIC DNA]</scope>
    <source>
        <strain evidence="4">MIT 9313</strain>
    </source>
</reference>
<feature type="chain" id="PRO_5004295784" evidence="1">
    <location>
        <begin position="18"/>
        <end position="335"/>
    </location>
</feature>